<evidence type="ECO:0000313" key="2">
    <source>
        <dbReference type="Proteomes" id="UP000199159"/>
    </source>
</evidence>
<dbReference type="RefSeq" id="WP_090856749.1">
    <property type="nucleotide sequence ID" value="NZ_FNJU01000009.1"/>
</dbReference>
<evidence type="ECO:0000313" key="1">
    <source>
        <dbReference type="EMBL" id="SDP86000.1"/>
    </source>
</evidence>
<dbReference type="AlphaFoldDB" id="A0A1H0W5J7"/>
<sequence length="62" mass="7114">MYFESLLDAIFGPREILHVMECSVCGFNEVYYIDAETNVQIGRACQGCNFVQRFDVPKANNF</sequence>
<dbReference type="Proteomes" id="UP000199159">
    <property type="component" value="Unassembled WGS sequence"/>
</dbReference>
<keyword evidence="2" id="KW-1185">Reference proteome</keyword>
<dbReference type="STRING" id="930152.SAMN05216565_10995"/>
<protein>
    <submittedName>
        <fullName evidence="1">Uncharacterized protein</fullName>
    </submittedName>
</protein>
<proteinExistence type="predicted"/>
<dbReference type="EMBL" id="FNJU01000009">
    <property type="protein sequence ID" value="SDP86000.1"/>
    <property type="molecule type" value="Genomic_DNA"/>
</dbReference>
<gene>
    <name evidence="1" type="ORF">SAMN05216565_10995</name>
</gene>
<name>A0A1H0W5J7_9BACI</name>
<accession>A0A1H0W5J7</accession>
<dbReference type="OrthoDB" id="2901877at2"/>
<organism evidence="1 2">
    <name type="scientific">Litchfieldia salsa</name>
    <dbReference type="NCBI Taxonomy" id="930152"/>
    <lineage>
        <taxon>Bacteria</taxon>
        <taxon>Bacillati</taxon>
        <taxon>Bacillota</taxon>
        <taxon>Bacilli</taxon>
        <taxon>Bacillales</taxon>
        <taxon>Bacillaceae</taxon>
        <taxon>Litchfieldia</taxon>
    </lineage>
</organism>
<reference evidence="2" key="1">
    <citation type="submission" date="2016-10" db="EMBL/GenBank/DDBJ databases">
        <authorList>
            <person name="Varghese N."/>
            <person name="Submissions S."/>
        </authorList>
    </citation>
    <scope>NUCLEOTIDE SEQUENCE [LARGE SCALE GENOMIC DNA]</scope>
    <source>
        <strain evidence="2">IBRC-M10078</strain>
    </source>
</reference>